<feature type="region of interest" description="Disordered" evidence="1">
    <location>
        <begin position="92"/>
        <end position="116"/>
    </location>
</feature>
<dbReference type="EMBL" id="KI913985">
    <property type="protein sequence ID" value="ETV94522.1"/>
    <property type="molecule type" value="Genomic_DNA"/>
</dbReference>
<evidence type="ECO:0000313" key="2">
    <source>
        <dbReference type="EMBL" id="ETV94522.1"/>
    </source>
</evidence>
<name>A0A024TMG2_9STRA</name>
<evidence type="ECO:0000256" key="1">
    <source>
        <dbReference type="SAM" id="MobiDB-lite"/>
    </source>
</evidence>
<proteinExistence type="predicted"/>
<feature type="compositionally biased region" description="Basic residues" evidence="1">
    <location>
        <begin position="96"/>
        <end position="105"/>
    </location>
</feature>
<dbReference type="GeneID" id="20088876"/>
<reference evidence="2" key="1">
    <citation type="submission" date="2013-12" db="EMBL/GenBank/DDBJ databases">
        <title>The Genome Sequence of Aphanomyces invadans NJM9701.</title>
        <authorList>
            <consortium name="The Broad Institute Genomics Platform"/>
            <person name="Russ C."/>
            <person name="Tyler B."/>
            <person name="van West P."/>
            <person name="Dieguez-Uribeondo J."/>
            <person name="Young S.K."/>
            <person name="Zeng Q."/>
            <person name="Gargeya S."/>
            <person name="Fitzgerald M."/>
            <person name="Abouelleil A."/>
            <person name="Alvarado L."/>
            <person name="Chapman S.B."/>
            <person name="Gainer-Dewar J."/>
            <person name="Goldberg J."/>
            <person name="Griggs A."/>
            <person name="Gujja S."/>
            <person name="Hansen M."/>
            <person name="Howarth C."/>
            <person name="Imamovic A."/>
            <person name="Ireland A."/>
            <person name="Larimer J."/>
            <person name="McCowan C."/>
            <person name="Murphy C."/>
            <person name="Pearson M."/>
            <person name="Poon T.W."/>
            <person name="Priest M."/>
            <person name="Roberts A."/>
            <person name="Saif S."/>
            <person name="Shea T."/>
            <person name="Sykes S."/>
            <person name="Wortman J."/>
            <person name="Nusbaum C."/>
            <person name="Birren B."/>
        </authorList>
    </citation>
    <scope>NUCLEOTIDE SEQUENCE [LARGE SCALE GENOMIC DNA]</scope>
    <source>
        <strain evidence="2">NJM9701</strain>
    </source>
</reference>
<dbReference type="VEuPathDB" id="FungiDB:H310_11826"/>
<gene>
    <name evidence="2" type="ORF">H310_11826</name>
</gene>
<sequence length="116" mass="12966">MVVLQSDSAHWDDFEDKVRHLSDKAPHQLKLSFKFKPRTRLVVRAVNEGDSRPIVLQCKSNEQAHVGRVAKLLKLSMVQVLGPMSQDFATPLSPTAKKKTKKNKGKATVAKTTAFK</sequence>
<organism evidence="2">
    <name type="scientific">Aphanomyces invadans</name>
    <dbReference type="NCBI Taxonomy" id="157072"/>
    <lineage>
        <taxon>Eukaryota</taxon>
        <taxon>Sar</taxon>
        <taxon>Stramenopiles</taxon>
        <taxon>Oomycota</taxon>
        <taxon>Saprolegniomycetes</taxon>
        <taxon>Saprolegniales</taxon>
        <taxon>Verrucalvaceae</taxon>
        <taxon>Aphanomyces</taxon>
    </lineage>
</organism>
<dbReference type="AlphaFoldDB" id="A0A024TMG2"/>
<evidence type="ECO:0008006" key="3">
    <source>
        <dbReference type="Google" id="ProtNLM"/>
    </source>
</evidence>
<dbReference type="RefSeq" id="XP_008876837.1">
    <property type="nucleotide sequence ID" value="XM_008878615.1"/>
</dbReference>
<feature type="compositionally biased region" description="Low complexity" evidence="1">
    <location>
        <begin position="106"/>
        <end position="116"/>
    </location>
</feature>
<accession>A0A024TMG2</accession>
<protein>
    <recommendedName>
        <fullName evidence="3">SRP9 domain-containing protein</fullName>
    </recommendedName>
</protein>
<dbReference type="OrthoDB" id="74644at2759"/>